<keyword evidence="2" id="KW-0732">Signal</keyword>
<dbReference type="KEGG" id="clec:106667617"/>
<keyword evidence="1" id="KW-0812">Transmembrane</keyword>
<organism evidence="3 4">
    <name type="scientific">Cimex lectularius</name>
    <name type="common">Bed bug</name>
    <name type="synonym">Acanthia lectularia</name>
    <dbReference type="NCBI Taxonomy" id="79782"/>
    <lineage>
        <taxon>Eukaryota</taxon>
        <taxon>Metazoa</taxon>
        <taxon>Ecdysozoa</taxon>
        <taxon>Arthropoda</taxon>
        <taxon>Hexapoda</taxon>
        <taxon>Insecta</taxon>
        <taxon>Pterygota</taxon>
        <taxon>Neoptera</taxon>
        <taxon>Paraneoptera</taxon>
        <taxon>Hemiptera</taxon>
        <taxon>Heteroptera</taxon>
        <taxon>Panheteroptera</taxon>
        <taxon>Cimicomorpha</taxon>
        <taxon>Cimicidae</taxon>
        <taxon>Cimex</taxon>
    </lineage>
</organism>
<dbReference type="OrthoDB" id="10454731at2759"/>
<keyword evidence="1" id="KW-1133">Transmembrane helix</keyword>
<evidence type="ECO:0008006" key="5">
    <source>
        <dbReference type="Google" id="ProtNLM"/>
    </source>
</evidence>
<name>A0A8I6TF28_CIMLE</name>
<sequence length="240" mass="27588">MFQFHYFLLVFAFFEQALGIYLQACSDDLNCNFNTTALRCSKIDQKCTCIRYHYWDPKKNICVLNYYSLKKSLSHSESKDEELFIKGKESIETKRYHQNCTHDDHCQDFSLICSSEINKCVCAKFHDLIFNKCVLNYTELNLWLASLENEKDVKAELDRKAVGVFHQLAFSGILAIGLGILGAFFYVFIFCLMKHLGRRHVPSNKKLVKDVEEAKPSGSNVNDIETVSPLFLVPPVLVTT</sequence>
<evidence type="ECO:0000256" key="2">
    <source>
        <dbReference type="SAM" id="SignalP"/>
    </source>
</evidence>
<protein>
    <recommendedName>
        <fullName evidence="5">EB domain-containing protein</fullName>
    </recommendedName>
</protein>
<keyword evidence="1" id="KW-0472">Membrane</keyword>
<evidence type="ECO:0000313" key="3">
    <source>
        <dbReference type="EnsemblMetazoa" id="XP_014251163.1"/>
    </source>
</evidence>
<dbReference type="Proteomes" id="UP000494040">
    <property type="component" value="Unassembled WGS sequence"/>
</dbReference>
<feature type="transmembrane region" description="Helical" evidence="1">
    <location>
        <begin position="168"/>
        <end position="193"/>
    </location>
</feature>
<feature type="chain" id="PRO_5035194010" description="EB domain-containing protein" evidence="2">
    <location>
        <begin position="20"/>
        <end position="240"/>
    </location>
</feature>
<dbReference type="AlphaFoldDB" id="A0A8I6TF28"/>
<accession>A0A8I6TF28</accession>
<dbReference type="RefSeq" id="XP_014251163.1">
    <property type="nucleotide sequence ID" value="XM_014395677.1"/>
</dbReference>
<proteinExistence type="predicted"/>
<evidence type="ECO:0000256" key="1">
    <source>
        <dbReference type="SAM" id="Phobius"/>
    </source>
</evidence>
<reference evidence="3" key="1">
    <citation type="submission" date="2022-01" db="UniProtKB">
        <authorList>
            <consortium name="EnsemblMetazoa"/>
        </authorList>
    </citation>
    <scope>IDENTIFICATION</scope>
</reference>
<dbReference type="GeneID" id="106667617"/>
<dbReference type="EnsemblMetazoa" id="XM_014395677.1">
    <property type="protein sequence ID" value="XP_014251163.1"/>
    <property type="gene ID" value="LOC106667617"/>
</dbReference>
<evidence type="ECO:0000313" key="4">
    <source>
        <dbReference type="Proteomes" id="UP000494040"/>
    </source>
</evidence>
<keyword evidence="4" id="KW-1185">Reference proteome</keyword>
<feature type="signal peptide" evidence="2">
    <location>
        <begin position="1"/>
        <end position="19"/>
    </location>
</feature>